<dbReference type="GO" id="GO:0005737">
    <property type="term" value="C:cytoplasm"/>
    <property type="evidence" value="ECO:0007669"/>
    <property type="project" value="TreeGrafter"/>
</dbReference>
<dbReference type="Gene3D" id="3.30.420.10">
    <property type="entry name" value="Ribonuclease H-like superfamily/Ribonuclease H"/>
    <property type="match status" value="1"/>
</dbReference>
<gene>
    <name evidence="11" type="primary">LOC4816453</name>
</gene>
<evidence type="ECO:0000256" key="7">
    <source>
        <dbReference type="ARBA" id="ARBA00025769"/>
    </source>
</evidence>
<dbReference type="SUPFAM" id="SSF53098">
    <property type="entry name" value="Ribonuclease H-like"/>
    <property type="match status" value="1"/>
</dbReference>
<keyword evidence="2" id="KW-0540">Nuclease</keyword>
<keyword evidence="6" id="KW-0460">Magnesium</keyword>
<dbReference type="Proteomes" id="UP000001819">
    <property type="component" value="Chromosome 4"/>
</dbReference>
<comment type="similarity">
    <text evidence="7">Belongs to the exonuclease superfamily. TREX family.</text>
</comment>
<dbReference type="RefSeq" id="XP_001356147.2">
    <property type="nucleotide sequence ID" value="XM_001356111.4"/>
</dbReference>
<evidence type="ECO:0000256" key="4">
    <source>
        <dbReference type="ARBA" id="ARBA00022801"/>
    </source>
</evidence>
<name>A0A6I8UIP4_DROPS</name>
<proteinExistence type="inferred from homology"/>
<dbReference type="FunCoup" id="A0A6I8UIP4">
    <property type="interactions" value="93"/>
</dbReference>
<keyword evidence="3" id="KW-0479">Metal-binding</keyword>
<evidence type="ECO:0000256" key="1">
    <source>
        <dbReference type="ARBA" id="ARBA00001946"/>
    </source>
</evidence>
<feature type="region of interest" description="Disordered" evidence="8">
    <location>
        <begin position="211"/>
        <end position="246"/>
    </location>
</feature>
<keyword evidence="4" id="KW-0378">Hydrolase</keyword>
<evidence type="ECO:0000256" key="3">
    <source>
        <dbReference type="ARBA" id="ARBA00022723"/>
    </source>
</evidence>
<dbReference type="GO" id="GO:0046872">
    <property type="term" value="F:metal ion binding"/>
    <property type="evidence" value="ECO:0007669"/>
    <property type="project" value="UniProtKB-KW"/>
</dbReference>
<evidence type="ECO:0000256" key="6">
    <source>
        <dbReference type="ARBA" id="ARBA00022842"/>
    </source>
</evidence>
<accession>A0A6I8UIP4</accession>
<dbReference type="PANTHER" id="PTHR13058">
    <property type="entry name" value="THREE PRIME REPAIR EXONUCLEASE 1, 2"/>
    <property type="match status" value="1"/>
</dbReference>
<reference evidence="11" key="1">
    <citation type="submission" date="2025-08" db="UniProtKB">
        <authorList>
            <consortium name="RefSeq"/>
        </authorList>
    </citation>
    <scope>IDENTIFICATION</scope>
    <source>
        <strain evidence="11">MV-25-SWS-2005</strain>
        <tissue evidence="11">Whole body</tissue>
    </source>
</reference>
<evidence type="ECO:0000313" key="10">
    <source>
        <dbReference type="Proteomes" id="UP000001819"/>
    </source>
</evidence>
<dbReference type="InParanoid" id="A0A6I8UIP4"/>
<comment type="cofactor">
    <cofactor evidence="1">
        <name>Mg(2+)</name>
        <dbReference type="ChEBI" id="CHEBI:18420"/>
    </cofactor>
</comment>
<dbReference type="InterPro" id="IPR040393">
    <property type="entry name" value="TREX1/2"/>
</dbReference>
<dbReference type="GO" id="GO:0006308">
    <property type="term" value="P:DNA catabolic process"/>
    <property type="evidence" value="ECO:0007669"/>
    <property type="project" value="TreeGrafter"/>
</dbReference>
<protein>
    <recommendedName>
        <fullName evidence="9">Exonuclease domain-containing protein</fullName>
    </recommendedName>
</protein>
<evidence type="ECO:0000313" key="11">
    <source>
        <dbReference type="RefSeq" id="XP_001356147.2"/>
    </source>
</evidence>
<dbReference type="SMART" id="SM00479">
    <property type="entry name" value="EXOIII"/>
    <property type="match status" value="1"/>
</dbReference>
<keyword evidence="5" id="KW-0269">Exonuclease</keyword>
<dbReference type="InterPro" id="IPR036397">
    <property type="entry name" value="RNaseH_sf"/>
</dbReference>
<evidence type="ECO:0000256" key="5">
    <source>
        <dbReference type="ARBA" id="ARBA00022839"/>
    </source>
</evidence>
<dbReference type="GO" id="GO:0008296">
    <property type="term" value="F:3'-5'-DNA exonuclease activity"/>
    <property type="evidence" value="ECO:0007669"/>
    <property type="project" value="TreeGrafter"/>
</dbReference>
<feature type="domain" description="Exonuclease" evidence="9">
    <location>
        <begin position="20"/>
        <end position="313"/>
    </location>
</feature>
<dbReference type="GO" id="GO:0003676">
    <property type="term" value="F:nucleic acid binding"/>
    <property type="evidence" value="ECO:0007669"/>
    <property type="project" value="InterPro"/>
</dbReference>
<evidence type="ECO:0000256" key="8">
    <source>
        <dbReference type="SAM" id="MobiDB-lite"/>
    </source>
</evidence>
<keyword evidence="10" id="KW-1185">Reference proteome</keyword>
<sequence>MAPSNSNDGEQYEDQHKISTFAVLDLETTNLPANNNNRVGITELCIYAFEAALLKQNSTKGSGENKVPVPPLPRVVHKLNVLFQPSMMVHPDAERFTGLNNYILERESKLDENSAQMILNFLKHLPSPVCLVAHNGWHFDFPIVRKVFAKLNLEFSPTLSCVDSLRAFLEIDDKQSREDGLMKLPQSLSVKVEEAEEAEPIKEPDWRMLNETTPKRPILTPTEAASKRRQISESEDDELEASSPVKRTLSSRRQLFSGLQCAKKKRWPPRGKYNLGSLYERKFNQPPTNAHQAEADVAMVTALIQHYGMDFRAFAEEQAIPFSQIIPLGSPDRRK</sequence>
<dbReference type="AlphaFoldDB" id="A0A6I8UIP4"/>
<evidence type="ECO:0000256" key="2">
    <source>
        <dbReference type="ARBA" id="ARBA00022722"/>
    </source>
</evidence>
<dbReference type="KEGG" id="dpo:4816453"/>
<organism evidence="10 11">
    <name type="scientific">Drosophila pseudoobscura pseudoobscura</name>
    <name type="common">Fruit fly</name>
    <dbReference type="NCBI Taxonomy" id="46245"/>
    <lineage>
        <taxon>Eukaryota</taxon>
        <taxon>Metazoa</taxon>
        <taxon>Ecdysozoa</taxon>
        <taxon>Arthropoda</taxon>
        <taxon>Hexapoda</taxon>
        <taxon>Insecta</taxon>
        <taxon>Pterygota</taxon>
        <taxon>Neoptera</taxon>
        <taxon>Endopterygota</taxon>
        <taxon>Diptera</taxon>
        <taxon>Brachycera</taxon>
        <taxon>Muscomorpha</taxon>
        <taxon>Ephydroidea</taxon>
        <taxon>Drosophilidae</taxon>
        <taxon>Drosophila</taxon>
        <taxon>Sophophora</taxon>
    </lineage>
</organism>
<evidence type="ECO:0000259" key="9">
    <source>
        <dbReference type="SMART" id="SM00479"/>
    </source>
</evidence>
<dbReference type="ExpressionAtlas" id="A0A6I8UIP4">
    <property type="expression patterns" value="baseline"/>
</dbReference>
<dbReference type="InterPro" id="IPR013520">
    <property type="entry name" value="Ribonucl_H"/>
</dbReference>
<dbReference type="PANTHER" id="PTHR13058:SF19">
    <property type="entry name" value="LD40940P"/>
    <property type="match status" value="1"/>
</dbReference>
<dbReference type="InterPro" id="IPR012337">
    <property type="entry name" value="RNaseH-like_sf"/>
</dbReference>